<evidence type="ECO:0000256" key="3">
    <source>
        <dbReference type="ARBA" id="ARBA00022737"/>
    </source>
</evidence>
<keyword evidence="6" id="KW-0539">Nucleus</keyword>
<dbReference type="Gene3D" id="3.30.160.60">
    <property type="entry name" value="Classic Zinc Finger"/>
    <property type="match status" value="3"/>
</dbReference>
<evidence type="ECO:0000313" key="11">
    <source>
        <dbReference type="Proteomes" id="UP000094336"/>
    </source>
</evidence>
<evidence type="ECO:0000256" key="4">
    <source>
        <dbReference type="ARBA" id="ARBA00022771"/>
    </source>
</evidence>
<dbReference type="STRING" id="984486.A0A1E3QNN2"/>
<feature type="region of interest" description="Disordered" evidence="8">
    <location>
        <begin position="140"/>
        <end position="161"/>
    </location>
</feature>
<evidence type="ECO:0000256" key="5">
    <source>
        <dbReference type="ARBA" id="ARBA00022833"/>
    </source>
</evidence>
<feature type="domain" description="C2H2-type" evidence="9">
    <location>
        <begin position="117"/>
        <end position="141"/>
    </location>
</feature>
<evidence type="ECO:0000256" key="1">
    <source>
        <dbReference type="ARBA" id="ARBA00004123"/>
    </source>
</evidence>
<dbReference type="FunFam" id="3.30.160.60:FF:000624">
    <property type="entry name" value="zinc finger protein 697"/>
    <property type="match status" value="1"/>
</dbReference>
<dbReference type="Proteomes" id="UP000094336">
    <property type="component" value="Unassembled WGS sequence"/>
</dbReference>
<evidence type="ECO:0000256" key="2">
    <source>
        <dbReference type="ARBA" id="ARBA00022723"/>
    </source>
</evidence>
<evidence type="ECO:0000256" key="8">
    <source>
        <dbReference type="SAM" id="MobiDB-lite"/>
    </source>
</evidence>
<dbReference type="SMART" id="SM00355">
    <property type="entry name" value="ZnF_C2H2"/>
    <property type="match status" value="3"/>
</dbReference>
<evidence type="ECO:0000259" key="9">
    <source>
        <dbReference type="PROSITE" id="PS50157"/>
    </source>
</evidence>
<dbReference type="OrthoDB" id="8117402at2759"/>
<evidence type="ECO:0000313" key="10">
    <source>
        <dbReference type="EMBL" id="ODQ79248.1"/>
    </source>
</evidence>
<dbReference type="SUPFAM" id="SSF57667">
    <property type="entry name" value="beta-beta-alpha zinc fingers"/>
    <property type="match status" value="2"/>
</dbReference>
<feature type="domain" description="C2H2-type" evidence="9">
    <location>
        <begin position="61"/>
        <end position="88"/>
    </location>
</feature>
<dbReference type="GeneID" id="30147120"/>
<dbReference type="RefSeq" id="XP_018984576.1">
    <property type="nucleotide sequence ID" value="XM_019129267.1"/>
</dbReference>
<proteinExistence type="predicted"/>
<evidence type="ECO:0000256" key="7">
    <source>
        <dbReference type="PROSITE-ProRule" id="PRU00042"/>
    </source>
</evidence>
<name>A0A1E3QNN2_9ASCO</name>
<gene>
    <name evidence="10" type="ORF">BABINDRAFT_162283</name>
</gene>
<reference evidence="11" key="1">
    <citation type="submission" date="2016-05" db="EMBL/GenBank/DDBJ databases">
        <title>Comparative genomics of biotechnologically important yeasts.</title>
        <authorList>
            <consortium name="DOE Joint Genome Institute"/>
            <person name="Riley R."/>
            <person name="Haridas S."/>
            <person name="Wolfe K.H."/>
            <person name="Lopes M.R."/>
            <person name="Hittinger C.T."/>
            <person name="Goker M."/>
            <person name="Salamov A."/>
            <person name="Wisecaver J."/>
            <person name="Long T.M."/>
            <person name="Aerts A.L."/>
            <person name="Barry K."/>
            <person name="Choi C."/>
            <person name="Clum A."/>
            <person name="Coughlan A.Y."/>
            <person name="Deshpande S."/>
            <person name="Douglass A.P."/>
            <person name="Hanson S.J."/>
            <person name="Klenk H.-P."/>
            <person name="Labutti K."/>
            <person name="Lapidus A."/>
            <person name="Lindquist E."/>
            <person name="Lipzen A."/>
            <person name="Meier-Kolthoff J.P."/>
            <person name="Ohm R.A."/>
            <person name="Otillar R.P."/>
            <person name="Pangilinan J."/>
            <person name="Peng Y."/>
            <person name="Rokas A."/>
            <person name="Rosa C.A."/>
            <person name="Scheuner C."/>
            <person name="Sibirny A.A."/>
            <person name="Slot J.C."/>
            <person name="Stielow J.B."/>
            <person name="Sun H."/>
            <person name="Kurtzman C.P."/>
            <person name="Blackwell M."/>
            <person name="Grigoriev I.V."/>
            <person name="Jeffries T.W."/>
        </authorList>
    </citation>
    <scope>NUCLEOTIDE SEQUENCE [LARGE SCALE GENOMIC DNA]</scope>
    <source>
        <strain evidence="11">NRRL Y-12698</strain>
    </source>
</reference>
<feature type="region of interest" description="Disordered" evidence="8">
    <location>
        <begin position="1"/>
        <end position="52"/>
    </location>
</feature>
<keyword evidence="5" id="KW-0862">Zinc</keyword>
<dbReference type="PANTHER" id="PTHR24394:SF44">
    <property type="entry name" value="ZINC FINGER PROTEIN 271-LIKE"/>
    <property type="match status" value="1"/>
</dbReference>
<dbReference type="PANTHER" id="PTHR24394">
    <property type="entry name" value="ZINC FINGER PROTEIN"/>
    <property type="match status" value="1"/>
</dbReference>
<keyword evidence="11" id="KW-1185">Reference proteome</keyword>
<dbReference type="PROSITE" id="PS00028">
    <property type="entry name" value="ZINC_FINGER_C2H2_1"/>
    <property type="match status" value="2"/>
</dbReference>
<protein>
    <recommendedName>
        <fullName evidence="9">C2H2-type domain-containing protein</fullName>
    </recommendedName>
</protein>
<dbReference type="InterPro" id="IPR036236">
    <property type="entry name" value="Znf_C2H2_sf"/>
</dbReference>
<accession>A0A1E3QNN2</accession>
<feature type="compositionally biased region" description="Basic and acidic residues" evidence="8">
    <location>
        <begin position="14"/>
        <end position="29"/>
    </location>
</feature>
<sequence length="258" mass="28614">MSFPEKMAETATSSRDDLIDPSIPKHEAFAETQTETLETPGETAGLGQTPEATVPGDDKKFVCKVCSHSFTRKHNLVSHELIHTQERPHTCSVCSSKFRRLHDLKRHEKLHTGEKPYECAKCARKFARCDALVRHNNSQTGCALDESDSPKQFRPPNSVANGGNLAAWKARDAKKGYETGQWKISPALPSINKLAGSAPAAYMHTVPAAAQSETRFRPTAQGLTEREYEFLTYARSLESRVAVLESRLGALEKTEVYN</sequence>
<dbReference type="Pfam" id="PF00096">
    <property type="entry name" value="zf-C2H2"/>
    <property type="match status" value="1"/>
</dbReference>
<dbReference type="FunFam" id="3.30.160.60:FF:000065">
    <property type="entry name" value="B-cell CLL/lymphoma 6, member B"/>
    <property type="match status" value="1"/>
</dbReference>
<keyword evidence="2" id="KW-0479">Metal-binding</keyword>
<dbReference type="EMBL" id="KV454433">
    <property type="protein sequence ID" value="ODQ79248.1"/>
    <property type="molecule type" value="Genomic_DNA"/>
</dbReference>
<keyword evidence="4 7" id="KW-0863">Zinc-finger</keyword>
<dbReference type="InterPro" id="IPR013087">
    <property type="entry name" value="Znf_C2H2_type"/>
</dbReference>
<dbReference type="GO" id="GO:0000981">
    <property type="term" value="F:DNA-binding transcription factor activity, RNA polymerase II-specific"/>
    <property type="evidence" value="ECO:0007669"/>
    <property type="project" value="TreeGrafter"/>
</dbReference>
<dbReference type="PROSITE" id="PS50157">
    <property type="entry name" value="ZINC_FINGER_C2H2_2"/>
    <property type="match status" value="3"/>
</dbReference>
<dbReference type="FunFam" id="3.30.160.60:FF:000710">
    <property type="entry name" value="Zinc finger protein 768"/>
    <property type="match status" value="1"/>
</dbReference>
<evidence type="ECO:0000256" key="6">
    <source>
        <dbReference type="ARBA" id="ARBA00023242"/>
    </source>
</evidence>
<organism evidence="10 11">
    <name type="scientific">Babjeviella inositovora NRRL Y-12698</name>
    <dbReference type="NCBI Taxonomy" id="984486"/>
    <lineage>
        <taxon>Eukaryota</taxon>
        <taxon>Fungi</taxon>
        <taxon>Dikarya</taxon>
        <taxon>Ascomycota</taxon>
        <taxon>Saccharomycotina</taxon>
        <taxon>Pichiomycetes</taxon>
        <taxon>Serinales incertae sedis</taxon>
        <taxon>Babjeviella</taxon>
    </lineage>
</organism>
<feature type="domain" description="C2H2-type" evidence="9">
    <location>
        <begin position="89"/>
        <end position="116"/>
    </location>
</feature>
<dbReference type="AlphaFoldDB" id="A0A1E3QNN2"/>
<dbReference type="GO" id="GO:0008270">
    <property type="term" value="F:zinc ion binding"/>
    <property type="evidence" value="ECO:0007669"/>
    <property type="project" value="UniProtKB-KW"/>
</dbReference>
<comment type="subcellular location">
    <subcellularLocation>
        <location evidence="1">Nucleus</location>
    </subcellularLocation>
</comment>
<dbReference type="GO" id="GO:0005634">
    <property type="term" value="C:nucleus"/>
    <property type="evidence" value="ECO:0007669"/>
    <property type="project" value="UniProtKB-SubCell"/>
</dbReference>
<keyword evidence="3" id="KW-0677">Repeat</keyword>